<dbReference type="SUPFAM" id="SSF53822">
    <property type="entry name" value="Periplasmic binding protein-like I"/>
    <property type="match status" value="1"/>
</dbReference>
<dbReference type="Gene3D" id="1.10.260.40">
    <property type="entry name" value="lambda repressor-like DNA-binding domains"/>
    <property type="match status" value="1"/>
</dbReference>
<dbReference type="PANTHER" id="PTHR30146">
    <property type="entry name" value="LACI-RELATED TRANSCRIPTIONAL REPRESSOR"/>
    <property type="match status" value="1"/>
</dbReference>
<dbReference type="Pfam" id="PF13377">
    <property type="entry name" value="Peripla_BP_3"/>
    <property type="match status" value="1"/>
</dbReference>
<dbReference type="AlphaFoldDB" id="A0A9D2FPZ6"/>
<dbReference type="InterPro" id="IPR046335">
    <property type="entry name" value="LacI/GalR-like_sensor"/>
</dbReference>
<protein>
    <submittedName>
        <fullName evidence="6">LacI family transcriptional regulator</fullName>
    </submittedName>
</protein>
<organism evidence="6 7">
    <name type="scientific">Candidatus Blautia pullicola</name>
    <dbReference type="NCBI Taxonomy" id="2838498"/>
    <lineage>
        <taxon>Bacteria</taxon>
        <taxon>Bacillati</taxon>
        <taxon>Bacillota</taxon>
        <taxon>Clostridia</taxon>
        <taxon>Lachnospirales</taxon>
        <taxon>Lachnospiraceae</taxon>
        <taxon>Blautia</taxon>
    </lineage>
</organism>
<dbReference type="InterPro" id="IPR001387">
    <property type="entry name" value="Cro/C1-type_HTH"/>
</dbReference>
<comment type="caution">
    <text evidence="6">The sequence shown here is derived from an EMBL/GenBank/DDBJ whole genome shotgun (WGS) entry which is preliminary data.</text>
</comment>
<feature type="domain" description="HTH lacI-type" evidence="4">
    <location>
        <begin position="5"/>
        <end position="59"/>
    </location>
</feature>
<dbReference type="PANTHER" id="PTHR30146:SF150">
    <property type="entry name" value="ARABINOSE METABOLISM TRANSCRIPTIONAL REPRESSOR"/>
    <property type="match status" value="1"/>
</dbReference>
<evidence type="ECO:0000313" key="6">
    <source>
        <dbReference type="EMBL" id="HIZ64557.1"/>
    </source>
</evidence>
<dbReference type="PROSITE" id="PS50932">
    <property type="entry name" value="HTH_LACI_2"/>
    <property type="match status" value="1"/>
</dbReference>
<proteinExistence type="predicted"/>
<evidence type="ECO:0000256" key="1">
    <source>
        <dbReference type="ARBA" id="ARBA00023015"/>
    </source>
</evidence>
<dbReference type="GO" id="GO:0000976">
    <property type="term" value="F:transcription cis-regulatory region binding"/>
    <property type="evidence" value="ECO:0007669"/>
    <property type="project" value="TreeGrafter"/>
</dbReference>
<dbReference type="GO" id="GO:0003700">
    <property type="term" value="F:DNA-binding transcription factor activity"/>
    <property type="evidence" value="ECO:0007669"/>
    <property type="project" value="TreeGrafter"/>
</dbReference>
<accession>A0A9D2FPZ6</accession>
<dbReference type="InterPro" id="IPR000843">
    <property type="entry name" value="HTH_LacI"/>
</dbReference>
<dbReference type="Pfam" id="PF00356">
    <property type="entry name" value="LacI"/>
    <property type="match status" value="1"/>
</dbReference>
<gene>
    <name evidence="6" type="ORF">H9809_01425</name>
</gene>
<name>A0A9D2FPZ6_9FIRM</name>
<evidence type="ECO:0000256" key="2">
    <source>
        <dbReference type="ARBA" id="ARBA00023125"/>
    </source>
</evidence>
<keyword evidence="2" id="KW-0238">DNA-binding</keyword>
<evidence type="ECO:0000259" key="4">
    <source>
        <dbReference type="PROSITE" id="PS50932"/>
    </source>
</evidence>
<reference evidence="6" key="2">
    <citation type="submission" date="2021-04" db="EMBL/GenBank/DDBJ databases">
        <authorList>
            <person name="Gilroy R."/>
        </authorList>
    </citation>
    <scope>NUCLEOTIDE SEQUENCE</scope>
    <source>
        <strain evidence="6">1068</strain>
    </source>
</reference>
<keyword evidence="1" id="KW-0805">Transcription regulation</keyword>
<reference evidence="6" key="1">
    <citation type="journal article" date="2021" name="PeerJ">
        <title>Extensive microbial diversity within the chicken gut microbiome revealed by metagenomics and culture.</title>
        <authorList>
            <person name="Gilroy R."/>
            <person name="Ravi A."/>
            <person name="Getino M."/>
            <person name="Pursley I."/>
            <person name="Horton D.L."/>
            <person name="Alikhan N.F."/>
            <person name="Baker D."/>
            <person name="Gharbi K."/>
            <person name="Hall N."/>
            <person name="Watson M."/>
            <person name="Adriaenssens E.M."/>
            <person name="Foster-Nyarko E."/>
            <person name="Jarju S."/>
            <person name="Secka A."/>
            <person name="Antonio M."/>
            <person name="Oren A."/>
            <person name="Chaudhuri R.R."/>
            <person name="La Ragione R."/>
            <person name="Hildebrand F."/>
            <person name="Pallen M.J."/>
        </authorList>
    </citation>
    <scope>NUCLEOTIDE SEQUENCE</scope>
    <source>
        <strain evidence="6">1068</strain>
    </source>
</reference>
<dbReference type="InterPro" id="IPR010982">
    <property type="entry name" value="Lambda_DNA-bd_dom_sf"/>
</dbReference>
<dbReference type="EMBL" id="DXBG01000030">
    <property type="protein sequence ID" value="HIZ64557.1"/>
    <property type="molecule type" value="Genomic_DNA"/>
</dbReference>
<evidence type="ECO:0000256" key="3">
    <source>
        <dbReference type="ARBA" id="ARBA00023163"/>
    </source>
</evidence>
<keyword evidence="3" id="KW-0804">Transcription</keyword>
<dbReference type="PROSITE" id="PS50943">
    <property type="entry name" value="HTH_CROC1"/>
    <property type="match status" value="1"/>
</dbReference>
<feature type="domain" description="HTH cro/C1-type" evidence="5">
    <location>
        <begin position="2"/>
        <end position="53"/>
    </location>
</feature>
<evidence type="ECO:0000313" key="7">
    <source>
        <dbReference type="Proteomes" id="UP000824056"/>
    </source>
</evidence>
<dbReference type="CDD" id="cd06267">
    <property type="entry name" value="PBP1_LacI_sugar_binding-like"/>
    <property type="match status" value="1"/>
</dbReference>
<dbReference type="CDD" id="cd01392">
    <property type="entry name" value="HTH_LacI"/>
    <property type="match status" value="1"/>
</dbReference>
<sequence length="345" mass="38518">MKANITIKQIAQESNVSMATVSRYLNGTVSVSEKKRRQIEAVIQKYNFSPNTHARSLISGRTMTLGIVVPDISNPYFYSLFLEIQKEAAPKGYSLLLYNTSFQKGGPSCTEEEYFQRLIQHRVDGALVLGGQIDLISPSDSYIRALRNLGEYLPVVVMGSPVPNCSCRFIDMETGEGVSLLFHYLYSMGHREIAFIGGNTGVRITETRIQTYRNLLEDYGLPLNPDYVVLTDYYAEDGYQAATNLLEKTRTFTAVIAANDNVAMGALRAFADRGYKVPEDFSMVSCDRFSGGNYSIPRMTGVERDPAQAGKLLTDCLFQDIENKPGEKPARLIPRFVEKESCRAL</sequence>
<dbReference type="InterPro" id="IPR028082">
    <property type="entry name" value="Peripla_BP_I"/>
</dbReference>
<dbReference type="SUPFAM" id="SSF47413">
    <property type="entry name" value="lambda repressor-like DNA-binding domains"/>
    <property type="match status" value="1"/>
</dbReference>
<dbReference type="SMART" id="SM00354">
    <property type="entry name" value="HTH_LACI"/>
    <property type="match status" value="1"/>
</dbReference>
<dbReference type="Gene3D" id="3.40.50.2300">
    <property type="match status" value="2"/>
</dbReference>
<dbReference type="Proteomes" id="UP000824056">
    <property type="component" value="Unassembled WGS sequence"/>
</dbReference>
<evidence type="ECO:0000259" key="5">
    <source>
        <dbReference type="PROSITE" id="PS50943"/>
    </source>
</evidence>